<dbReference type="Proteomes" id="UP000015453">
    <property type="component" value="Unassembled WGS sequence"/>
</dbReference>
<proteinExistence type="inferred from homology"/>
<accession>S8DM21</accession>
<evidence type="ECO:0000256" key="3">
    <source>
        <dbReference type="ARBA" id="ARBA00022694"/>
    </source>
</evidence>
<dbReference type="GO" id="GO:0016787">
    <property type="term" value="F:hydrolase activity"/>
    <property type="evidence" value="ECO:0007669"/>
    <property type="project" value="UniProtKB-KW"/>
</dbReference>
<dbReference type="Gene3D" id="3.20.20.140">
    <property type="entry name" value="Metal-dependent hydrolases"/>
    <property type="match status" value="1"/>
</dbReference>
<evidence type="ECO:0000313" key="7">
    <source>
        <dbReference type="Proteomes" id="UP000015453"/>
    </source>
</evidence>
<dbReference type="EMBL" id="AUSU01005076">
    <property type="protein sequence ID" value="EPS64033.1"/>
    <property type="molecule type" value="Genomic_DNA"/>
</dbReference>
<dbReference type="GO" id="GO:0008033">
    <property type="term" value="P:tRNA processing"/>
    <property type="evidence" value="ECO:0007669"/>
    <property type="project" value="UniProtKB-KW"/>
</dbReference>
<organism evidence="6 7">
    <name type="scientific">Genlisea aurea</name>
    <dbReference type="NCBI Taxonomy" id="192259"/>
    <lineage>
        <taxon>Eukaryota</taxon>
        <taxon>Viridiplantae</taxon>
        <taxon>Streptophyta</taxon>
        <taxon>Embryophyta</taxon>
        <taxon>Tracheophyta</taxon>
        <taxon>Spermatophyta</taxon>
        <taxon>Magnoliopsida</taxon>
        <taxon>eudicotyledons</taxon>
        <taxon>Gunneridae</taxon>
        <taxon>Pentapetalae</taxon>
        <taxon>asterids</taxon>
        <taxon>lamiids</taxon>
        <taxon>Lamiales</taxon>
        <taxon>Lentibulariaceae</taxon>
        <taxon>Genlisea</taxon>
    </lineage>
</organism>
<keyword evidence="7" id="KW-1185">Reference proteome</keyword>
<comment type="subcellular location">
    <subcellularLocation>
        <location evidence="1">Nucleus</location>
    </subcellularLocation>
</comment>
<evidence type="ECO:0000313" key="6">
    <source>
        <dbReference type="EMBL" id="EPS64033.1"/>
    </source>
</evidence>
<keyword evidence="5" id="KW-0539">Nucleus</keyword>
<evidence type="ECO:0000256" key="4">
    <source>
        <dbReference type="ARBA" id="ARBA00022801"/>
    </source>
</evidence>
<comment type="caution">
    <text evidence="6">The sequence shown here is derived from an EMBL/GenBank/DDBJ whole genome shotgun (WGS) entry which is preliminary data.</text>
</comment>
<dbReference type="SUPFAM" id="SSF89550">
    <property type="entry name" value="PHP domain-like"/>
    <property type="match status" value="1"/>
</dbReference>
<feature type="non-terminal residue" evidence="6">
    <location>
        <position position="304"/>
    </location>
</feature>
<name>S8DM21_9LAMI</name>
<comment type="similarity">
    <text evidence="2">Belongs to the eukaryotic/archaeal RNase P protein component 3 family.</text>
</comment>
<keyword evidence="3" id="KW-0819">tRNA processing</keyword>
<dbReference type="InterPro" id="IPR002738">
    <property type="entry name" value="RNase_P_p30"/>
</dbReference>
<protein>
    <submittedName>
        <fullName evidence="6">Uncharacterized protein</fullName>
    </submittedName>
</protein>
<evidence type="ECO:0000256" key="2">
    <source>
        <dbReference type="ARBA" id="ARBA00007331"/>
    </source>
</evidence>
<dbReference type="GO" id="GO:0005655">
    <property type="term" value="C:nucleolar ribonuclease P complex"/>
    <property type="evidence" value="ECO:0007669"/>
    <property type="project" value="TreeGrafter"/>
</dbReference>
<dbReference type="AlphaFoldDB" id="S8DM21"/>
<evidence type="ECO:0000256" key="5">
    <source>
        <dbReference type="ARBA" id="ARBA00023242"/>
    </source>
</evidence>
<sequence length="304" mass="33887">MGFFDLNIRCNGSEEKSSQRSLRLKLAVKAMELGYTGIAYNNTVKGIMSESDRCSITLFPISNLSPSPSSFFAAVKLHRQLLNVPVSCPFRQYTRLTAVVDMPSQALAINSGNPILRSYDIVCIKPMNQNVFDQACQTSEVDMIAIDFTENLPFRLKHPMVKAAVKRGVYFEITYSGFFTDTQSRRRMLSNCKMLVDWTRGKNLIFSSAASSVTELRGPLDVANLFSLIGVDAERARAAVSKNCRCLVAGALRKKHFYKEAIRVEEAPMGSEKSSFDASWLKWDPISSGEGDLSLEELEKSFAI</sequence>
<evidence type="ECO:0000256" key="1">
    <source>
        <dbReference type="ARBA" id="ARBA00004123"/>
    </source>
</evidence>
<keyword evidence="4" id="KW-0378">Hydrolase</keyword>
<dbReference type="PANTHER" id="PTHR13031:SF0">
    <property type="entry name" value="RIBONUCLEASE P PROTEIN SUBUNIT P30"/>
    <property type="match status" value="1"/>
</dbReference>
<dbReference type="GO" id="GO:0003723">
    <property type="term" value="F:RNA binding"/>
    <property type="evidence" value="ECO:0007669"/>
    <property type="project" value="TreeGrafter"/>
</dbReference>
<dbReference type="FunFam" id="3.20.20.140:FF:000044">
    <property type="entry name" value="Polymerase/histidinol phosphatase-like protein"/>
    <property type="match status" value="1"/>
</dbReference>
<gene>
    <name evidence="6" type="ORF">M569_10747</name>
</gene>
<dbReference type="InterPro" id="IPR016195">
    <property type="entry name" value="Pol/histidinol_Pase-like"/>
</dbReference>
<dbReference type="Pfam" id="PF01876">
    <property type="entry name" value="RNase_P_p30"/>
    <property type="match status" value="1"/>
</dbReference>
<dbReference type="OrthoDB" id="17948at2759"/>
<dbReference type="PANTHER" id="PTHR13031">
    <property type="entry name" value="RIBONUCLEASE P SUBUNIT P30"/>
    <property type="match status" value="1"/>
</dbReference>
<reference evidence="6 7" key="1">
    <citation type="journal article" date="2013" name="BMC Genomics">
        <title>The miniature genome of a carnivorous plant Genlisea aurea contains a low number of genes and short non-coding sequences.</title>
        <authorList>
            <person name="Leushkin E.V."/>
            <person name="Sutormin R.A."/>
            <person name="Nabieva E.R."/>
            <person name="Penin A.A."/>
            <person name="Kondrashov A.S."/>
            <person name="Logacheva M.D."/>
        </authorList>
    </citation>
    <scope>NUCLEOTIDE SEQUENCE [LARGE SCALE GENOMIC DNA]</scope>
</reference>